<sequence>MPELYEAINDIKSHISDKNSSISHRWYIKLRQAHGHQSWTWWKTQIINKLANDAWRFKGETAFESAKFNADKDKALPWFCQQKDRLTALYPDMSEFLIHRKILRQCGGDLENSVKSRTTEQYSAEDIINISEEVTTRTRVGSSRVNLKERFNTPWKDSVDKNLKATYNNMKYKSAYIIRKHHICQSTNHLANTCPKRGKIDEIDIEKEPDVENNDNIIEENSNYKSSIFS</sequence>
<dbReference type="Proteomes" id="UP000765509">
    <property type="component" value="Unassembled WGS sequence"/>
</dbReference>
<keyword evidence="2" id="KW-1185">Reference proteome</keyword>
<comment type="caution">
    <text evidence="1">The sequence shown here is derived from an EMBL/GenBank/DDBJ whole genome shotgun (WGS) entry which is preliminary data.</text>
</comment>
<protein>
    <submittedName>
        <fullName evidence="1">Uncharacterized protein</fullName>
    </submittedName>
</protein>
<evidence type="ECO:0000313" key="1">
    <source>
        <dbReference type="EMBL" id="MBW0468488.1"/>
    </source>
</evidence>
<dbReference type="AlphaFoldDB" id="A0A9Q3GIA4"/>
<dbReference type="CDD" id="cd14279">
    <property type="entry name" value="CUE"/>
    <property type="match status" value="1"/>
</dbReference>
<name>A0A9Q3GIA4_9BASI</name>
<gene>
    <name evidence="1" type="ORF">O181_008203</name>
</gene>
<proteinExistence type="predicted"/>
<dbReference type="OrthoDB" id="2506710at2759"/>
<reference evidence="1" key="1">
    <citation type="submission" date="2021-03" db="EMBL/GenBank/DDBJ databases">
        <title>Draft genome sequence of rust myrtle Austropuccinia psidii MF-1, a brazilian biotype.</title>
        <authorList>
            <person name="Quecine M.C."/>
            <person name="Pachon D.M.R."/>
            <person name="Bonatelli M.L."/>
            <person name="Correr F.H."/>
            <person name="Franceschini L.M."/>
            <person name="Leite T.F."/>
            <person name="Margarido G.R.A."/>
            <person name="Almeida C.A."/>
            <person name="Ferrarezi J.A."/>
            <person name="Labate C.A."/>
        </authorList>
    </citation>
    <scope>NUCLEOTIDE SEQUENCE</scope>
    <source>
        <strain evidence="1">MF-1</strain>
    </source>
</reference>
<accession>A0A9Q3GIA4</accession>
<dbReference type="EMBL" id="AVOT02001878">
    <property type="protein sequence ID" value="MBW0468488.1"/>
    <property type="molecule type" value="Genomic_DNA"/>
</dbReference>
<evidence type="ECO:0000313" key="2">
    <source>
        <dbReference type="Proteomes" id="UP000765509"/>
    </source>
</evidence>
<organism evidence="1 2">
    <name type="scientific">Austropuccinia psidii MF-1</name>
    <dbReference type="NCBI Taxonomy" id="1389203"/>
    <lineage>
        <taxon>Eukaryota</taxon>
        <taxon>Fungi</taxon>
        <taxon>Dikarya</taxon>
        <taxon>Basidiomycota</taxon>
        <taxon>Pucciniomycotina</taxon>
        <taxon>Pucciniomycetes</taxon>
        <taxon>Pucciniales</taxon>
        <taxon>Sphaerophragmiaceae</taxon>
        <taxon>Austropuccinia</taxon>
    </lineage>
</organism>